<accession>A0AAV9BI65</accession>
<evidence type="ECO:0000256" key="2">
    <source>
        <dbReference type="ARBA" id="ARBA00023265"/>
    </source>
</evidence>
<dbReference type="GO" id="GO:0005576">
    <property type="term" value="C:extracellular region"/>
    <property type="evidence" value="ECO:0007669"/>
    <property type="project" value="InterPro"/>
</dbReference>
<dbReference type="SUPFAM" id="SSF55797">
    <property type="entry name" value="PR-1-like"/>
    <property type="match status" value="1"/>
</dbReference>
<dbReference type="AlphaFoldDB" id="A0AAV9BI65"/>
<dbReference type="Proteomes" id="UP001179952">
    <property type="component" value="Unassembled WGS sequence"/>
</dbReference>
<dbReference type="Pfam" id="PF00188">
    <property type="entry name" value="CAP"/>
    <property type="match status" value="1"/>
</dbReference>
<keyword evidence="3" id="KW-0732">Signal</keyword>
<feature type="chain" id="PRO_5043731751" description="SCP domain-containing protein" evidence="3">
    <location>
        <begin position="20"/>
        <end position="190"/>
    </location>
</feature>
<dbReference type="FunFam" id="3.40.33.10:FF:000004">
    <property type="entry name" value="CAP, cysteine-rich secretory protein, antigen 5"/>
    <property type="match status" value="1"/>
</dbReference>
<dbReference type="InterPro" id="IPR014044">
    <property type="entry name" value="CAP_dom"/>
</dbReference>
<keyword evidence="6" id="KW-1185">Reference proteome</keyword>
<evidence type="ECO:0000313" key="6">
    <source>
        <dbReference type="Proteomes" id="UP001179952"/>
    </source>
</evidence>
<dbReference type="PRINTS" id="PR00837">
    <property type="entry name" value="V5TPXLIKE"/>
</dbReference>
<dbReference type="PRINTS" id="PR00838">
    <property type="entry name" value="V5ALLERGEN"/>
</dbReference>
<dbReference type="InterPro" id="IPR018244">
    <property type="entry name" value="Allrgn_V5/Tpx1_CS"/>
</dbReference>
<evidence type="ECO:0000256" key="1">
    <source>
        <dbReference type="ARBA" id="ARBA00003143"/>
    </source>
</evidence>
<dbReference type="SMART" id="SM00198">
    <property type="entry name" value="SCP"/>
    <property type="match status" value="1"/>
</dbReference>
<dbReference type="InterPro" id="IPR035940">
    <property type="entry name" value="CAP_sf"/>
</dbReference>
<gene>
    <name evidence="5" type="ORF">QJS04_geneDACA003979</name>
</gene>
<comment type="caution">
    <text evidence="5">The sequence shown here is derived from an EMBL/GenBank/DDBJ whole genome shotgun (WGS) entry which is preliminary data.</text>
</comment>
<keyword evidence="2" id="KW-0611">Plant defense</keyword>
<evidence type="ECO:0000259" key="4">
    <source>
        <dbReference type="SMART" id="SM00198"/>
    </source>
</evidence>
<dbReference type="Gene3D" id="3.40.33.10">
    <property type="entry name" value="CAP"/>
    <property type="match status" value="1"/>
</dbReference>
<reference evidence="5" key="1">
    <citation type="journal article" date="2023" name="Nat. Commun.">
        <title>Diploid and tetraploid genomes of Acorus and the evolution of monocots.</title>
        <authorList>
            <person name="Ma L."/>
            <person name="Liu K.W."/>
            <person name="Li Z."/>
            <person name="Hsiao Y.Y."/>
            <person name="Qi Y."/>
            <person name="Fu T."/>
            <person name="Tang G.D."/>
            <person name="Zhang D."/>
            <person name="Sun W.H."/>
            <person name="Liu D.K."/>
            <person name="Li Y."/>
            <person name="Chen G.Z."/>
            <person name="Liu X.D."/>
            <person name="Liao X.Y."/>
            <person name="Jiang Y.T."/>
            <person name="Yu X."/>
            <person name="Hao Y."/>
            <person name="Huang J."/>
            <person name="Zhao X.W."/>
            <person name="Ke S."/>
            <person name="Chen Y.Y."/>
            <person name="Wu W.L."/>
            <person name="Hsu J.L."/>
            <person name="Lin Y.F."/>
            <person name="Huang M.D."/>
            <person name="Li C.Y."/>
            <person name="Huang L."/>
            <person name="Wang Z.W."/>
            <person name="Zhao X."/>
            <person name="Zhong W.Y."/>
            <person name="Peng D.H."/>
            <person name="Ahmad S."/>
            <person name="Lan S."/>
            <person name="Zhang J.S."/>
            <person name="Tsai W.C."/>
            <person name="Van de Peer Y."/>
            <person name="Liu Z.J."/>
        </authorList>
    </citation>
    <scope>NUCLEOTIDE SEQUENCE</scope>
    <source>
        <strain evidence="5">SCP</strain>
    </source>
</reference>
<organism evidence="5 6">
    <name type="scientific">Acorus gramineus</name>
    <name type="common">Dwarf sweet flag</name>
    <dbReference type="NCBI Taxonomy" id="55184"/>
    <lineage>
        <taxon>Eukaryota</taxon>
        <taxon>Viridiplantae</taxon>
        <taxon>Streptophyta</taxon>
        <taxon>Embryophyta</taxon>
        <taxon>Tracheophyta</taxon>
        <taxon>Spermatophyta</taxon>
        <taxon>Magnoliopsida</taxon>
        <taxon>Liliopsida</taxon>
        <taxon>Acoraceae</taxon>
        <taxon>Acorus</taxon>
    </lineage>
</organism>
<dbReference type="PROSITE" id="PS01010">
    <property type="entry name" value="CRISP_2"/>
    <property type="match status" value="1"/>
</dbReference>
<dbReference type="EMBL" id="JAUJYN010000003">
    <property type="protein sequence ID" value="KAK1276021.1"/>
    <property type="molecule type" value="Genomic_DNA"/>
</dbReference>
<dbReference type="InterPro" id="IPR001283">
    <property type="entry name" value="CRISP-related"/>
</dbReference>
<name>A0AAV9BI65_ACOGR</name>
<keyword evidence="2" id="KW-0568">Pathogenesis-related protein</keyword>
<dbReference type="InterPro" id="IPR002413">
    <property type="entry name" value="V5_allergen-like"/>
</dbReference>
<feature type="signal peptide" evidence="3">
    <location>
        <begin position="1"/>
        <end position="19"/>
    </location>
</feature>
<dbReference type="PANTHER" id="PTHR10334">
    <property type="entry name" value="CYSTEINE-RICH SECRETORY PROTEIN-RELATED"/>
    <property type="match status" value="1"/>
</dbReference>
<protein>
    <recommendedName>
        <fullName evidence="4">SCP domain-containing protein</fullName>
    </recommendedName>
</protein>
<sequence>MPLHCILITLFISITTTTAHPPLSPLTPDNQTTYTVSKSLCWAWGCLSEPLEFLVDHNTVRASHWEPPLMWDSQLERYARWWAGQRKADCRLQHSFPEGGFQLGENVFWGGYGLDWTPTDAVRAWAGEGRYYTYATNACDEGRVCGHYTQIVWRNTRRIGCARVVCDGKRGVFITCNYYPPGNYIGQRPY</sequence>
<comment type="function">
    <text evidence="1">Probably involved in the defense reaction of plants against pathogens.</text>
</comment>
<dbReference type="PROSITE" id="PS01009">
    <property type="entry name" value="CRISP_1"/>
    <property type="match status" value="1"/>
</dbReference>
<dbReference type="CDD" id="cd05381">
    <property type="entry name" value="CAP_PR-1"/>
    <property type="match status" value="1"/>
</dbReference>
<evidence type="ECO:0000313" key="5">
    <source>
        <dbReference type="EMBL" id="KAK1276021.1"/>
    </source>
</evidence>
<feature type="domain" description="SCP" evidence="4">
    <location>
        <begin position="48"/>
        <end position="186"/>
    </location>
</feature>
<evidence type="ECO:0000256" key="3">
    <source>
        <dbReference type="SAM" id="SignalP"/>
    </source>
</evidence>
<proteinExistence type="predicted"/>
<reference evidence="5" key="2">
    <citation type="submission" date="2023-06" db="EMBL/GenBank/DDBJ databases">
        <authorList>
            <person name="Ma L."/>
            <person name="Liu K.-W."/>
            <person name="Li Z."/>
            <person name="Hsiao Y.-Y."/>
            <person name="Qi Y."/>
            <person name="Fu T."/>
            <person name="Tang G."/>
            <person name="Zhang D."/>
            <person name="Sun W.-H."/>
            <person name="Liu D.-K."/>
            <person name="Li Y."/>
            <person name="Chen G.-Z."/>
            <person name="Liu X.-D."/>
            <person name="Liao X.-Y."/>
            <person name="Jiang Y.-T."/>
            <person name="Yu X."/>
            <person name="Hao Y."/>
            <person name="Huang J."/>
            <person name="Zhao X.-W."/>
            <person name="Ke S."/>
            <person name="Chen Y.-Y."/>
            <person name="Wu W.-L."/>
            <person name="Hsu J.-L."/>
            <person name="Lin Y.-F."/>
            <person name="Huang M.-D."/>
            <person name="Li C.-Y."/>
            <person name="Huang L."/>
            <person name="Wang Z.-W."/>
            <person name="Zhao X."/>
            <person name="Zhong W.-Y."/>
            <person name="Peng D.-H."/>
            <person name="Ahmad S."/>
            <person name="Lan S."/>
            <person name="Zhang J.-S."/>
            <person name="Tsai W.-C."/>
            <person name="Van De Peer Y."/>
            <person name="Liu Z.-J."/>
        </authorList>
    </citation>
    <scope>NUCLEOTIDE SEQUENCE</scope>
    <source>
        <strain evidence="5">SCP</strain>
        <tissue evidence="5">Leaves</tissue>
    </source>
</reference>